<dbReference type="AlphaFoldDB" id="A0A6J8EQ05"/>
<evidence type="ECO:0000313" key="2">
    <source>
        <dbReference type="EMBL" id="CAC5422719.1"/>
    </source>
</evidence>
<organism evidence="2 3">
    <name type="scientific">Mytilus coruscus</name>
    <name type="common">Sea mussel</name>
    <dbReference type="NCBI Taxonomy" id="42192"/>
    <lineage>
        <taxon>Eukaryota</taxon>
        <taxon>Metazoa</taxon>
        <taxon>Spiralia</taxon>
        <taxon>Lophotrochozoa</taxon>
        <taxon>Mollusca</taxon>
        <taxon>Bivalvia</taxon>
        <taxon>Autobranchia</taxon>
        <taxon>Pteriomorphia</taxon>
        <taxon>Mytilida</taxon>
        <taxon>Mytiloidea</taxon>
        <taxon>Mytilidae</taxon>
        <taxon>Mytilinae</taxon>
        <taxon>Mytilus</taxon>
    </lineage>
</organism>
<keyword evidence="1" id="KW-0732">Signal</keyword>
<dbReference type="Proteomes" id="UP000507470">
    <property type="component" value="Unassembled WGS sequence"/>
</dbReference>
<keyword evidence="3" id="KW-1185">Reference proteome</keyword>
<sequence>MKLLLILLLCLTCLHAEDAKQKKSTTTDHITSGLNAGKGIAEAVVLSTALPAALTTVAASVVPFLGVIAPFLSFIFGFIHKGPSPELLAIRKLHEDVDTRFDQVDAKFADVKRLINWSTVKVQFSDIEQKINAVYRKYEEMYQAPSNALNGEKQLFISNYESDFQNSGIKLYDGYDRRRCGTFSSGILKLLLRAAELELAYLQLKGLSENVDYHTKQWKSRFDHVRSAMSHADATIAAKYHDQSTIDINRYALDHPGDKMNNHD</sequence>
<accession>A0A6J8EQ05</accession>
<dbReference type="SUPFAM" id="SSF56849">
    <property type="entry name" value="delta-Endotoxin (insectocide), N-terminal domain"/>
    <property type="match status" value="1"/>
</dbReference>
<dbReference type="EMBL" id="CACVKT020009675">
    <property type="protein sequence ID" value="CAC5422719.1"/>
    <property type="molecule type" value="Genomic_DNA"/>
</dbReference>
<feature type="chain" id="PRO_5026801427" evidence="1">
    <location>
        <begin position="17"/>
        <end position="264"/>
    </location>
</feature>
<protein>
    <submittedName>
        <fullName evidence="2">Uncharacterized protein</fullName>
    </submittedName>
</protein>
<gene>
    <name evidence="2" type="ORF">MCOR_54752</name>
</gene>
<reference evidence="2 3" key="1">
    <citation type="submission" date="2020-06" db="EMBL/GenBank/DDBJ databases">
        <authorList>
            <person name="Li R."/>
            <person name="Bekaert M."/>
        </authorList>
    </citation>
    <scope>NUCLEOTIDE SEQUENCE [LARGE SCALE GENOMIC DNA]</scope>
    <source>
        <strain evidence="3">wild</strain>
    </source>
</reference>
<dbReference type="OrthoDB" id="6056206at2759"/>
<dbReference type="InterPro" id="IPR036716">
    <property type="entry name" value="Pest_crys_N_sf"/>
</dbReference>
<evidence type="ECO:0000256" key="1">
    <source>
        <dbReference type="SAM" id="SignalP"/>
    </source>
</evidence>
<feature type="signal peptide" evidence="1">
    <location>
        <begin position="1"/>
        <end position="16"/>
    </location>
</feature>
<evidence type="ECO:0000313" key="3">
    <source>
        <dbReference type="Proteomes" id="UP000507470"/>
    </source>
</evidence>
<proteinExistence type="predicted"/>
<name>A0A6J8EQ05_MYTCO</name>
<dbReference type="GO" id="GO:0090729">
    <property type="term" value="F:toxin activity"/>
    <property type="evidence" value="ECO:0007669"/>
    <property type="project" value="InterPro"/>
</dbReference>